<dbReference type="Gene3D" id="3.40.50.150">
    <property type="entry name" value="Vaccinia Virus protein VP39"/>
    <property type="match status" value="1"/>
</dbReference>
<evidence type="ECO:0000313" key="2">
    <source>
        <dbReference type="EMBL" id="KXF81914.1"/>
    </source>
</evidence>
<keyword evidence="3" id="KW-1185">Reference proteome</keyword>
<dbReference type="Proteomes" id="UP000070529">
    <property type="component" value="Unassembled WGS sequence"/>
</dbReference>
<dbReference type="Pfam" id="PF08241">
    <property type="entry name" value="Methyltransf_11"/>
    <property type="match status" value="1"/>
</dbReference>
<dbReference type="InterPro" id="IPR029063">
    <property type="entry name" value="SAM-dependent_MTases_sf"/>
</dbReference>
<proteinExistence type="predicted"/>
<dbReference type="OrthoDB" id="5750352at2"/>
<dbReference type="InterPro" id="IPR013216">
    <property type="entry name" value="Methyltransf_11"/>
</dbReference>
<protein>
    <submittedName>
        <fullName evidence="2">SAM-dependent methyltransferase</fullName>
    </submittedName>
</protein>
<dbReference type="RefSeq" id="WP_067414958.1">
    <property type="nucleotide sequence ID" value="NZ_LNTY01000032.1"/>
</dbReference>
<feature type="domain" description="Methyltransferase type 11" evidence="1">
    <location>
        <begin position="33"/>
        <end position="127"/>
    </location>
</feature>
<evidence type="ECO:0000313" key="3">
    <source>
        <dbReference type="Proteomes" id="UP000070529"/>
    </source>
</evidence>
<gene>
    <name evidence="2" type="ORF">ATN88_18275</name>
</gene>
<comment type="caution">
    <text evidence="2">The sequence shown here is derived from an EMBL/GenBank/DDBJ whole genome shotgun (WGS) entry which is preliminary data.</text>
</comment>
<name>A0A135I953_9GAMM</name>
<accession>A0A135I953</accession>
<keyword evidence="2" id="KW-0489">Methyltransferase</keyword>
<dbReference type="AlphaFoldDB" id="A0A135I953"/>
<dbReference type="SUPFAM" id="SSF53335">
    <property type="entry name" value="S-adenosyl-L-methionine-dependent methyltransferases"/>
    <property type="match status" value="1"/>
</dbReference>
<dbReference type="PANTHER" id="PTHR42912">
    <property type="entry name" value="METHYLTRANSFERASE"/>
    <property type="match status" value="1"/>
</dbReference>
<dbReference type="STRING" id="294935.ATN88_18275"/>
<dbReference type="InterPro" id="IPR050508">
    <property type="entry name" value="Methyltransf_Superfamily"/>
</dbReference>
<dbReference type="GO" id="GO:0008757">
    <property type="term" value="F:S-adenosylmethionine-dependent methyltransferase activity"/>
    <property type="evidence" value="ECO:0007669"/>
    <property type="project" value="InterPro"/>
</dbReference>
<dbReference type="GO" id="GO:0032259">
    <property type="term" value="P:methylation"/>
    <property type="evidence" value="ECO:0007669"/>
    <property type="project" value="UniProtKB-KW"/>
</dbReference>
<dbReference type="EMBL" id="LNTY01000032">
    <property type="protein sequence ID" value="KXF81914.1"/>
    <property type="molecule type" value="Genomic_DNA"/>
</dbReference>
<organism evidence="2 3">
    <name type="scientific">Enterovibrio coralii</name>
    <dbReference type="NCBI Taxonomy" id="294935"/>
    <lineage>
        <taxon>Bacteria</taxon>
        <taxon>Pseudomonadati</taxon>
        <taxon>Pseudomonadota</taxon>
        <taxon>Gammaproteobacteria</taxon>
        <taxon>Vibrionales</taxon>
        <taxon>Vibrionaceae</taxon>
        <taxon>Enterovibrio</taxon>
    </lineage>
</organism>
<sequence>MSEWDAVAALVDFNLEISVSDFLASVPVGAKVLDFGCGYGRVTHQIVELGYSNVIGVDSSKEMISRGLSEYPLLDLRYLSSDVLPFSDNEFDSIVTCAVFTCIPEQNTREKVLRELRRVLKPNGVIYLAEFCSEHSRRFVSGAGVSMWHSEKRELETLLVDFDIKTSRLVETSTMSGVASLASHIIARKVI</sequence>
<dbReference type="CDD" id="cd02440">
    <property type="entry name" value="AdoMet_MTases"/>
    <property type="match status" value="1"/>
</dbReference>
<evidence type="ECO:0000259" key="1">
    <source>
        <dbReference type="Pfam" id="PF08241"/>
    </source>
</evidence>
<keyword evidence="2" id="KW-0808">Transferase</keyword>
<reference evidence="2 3" key="1">
    <citation type="submission" date="2015-11" db="EMBL/GenBank/DDBJ databases">
        <title>Genomic Taxonomy of the Vibrionaceae.</title>
        <authorList>
            <person name="Gomez-Gil B."/>
            <person name="Enciso-Ibarra J."/>
        </authorList>
    </citation>
    <scope>NUCLEOTIDE SEQUENCE [LARGE SCALE GENOMIC DNA]</scope>
    <source>
        <strain evidence="2 3">CAIM 912</strain>
    </source>
</reference>